<gene>
    <name evidence="9" type="ORF">Pmar_PMAR025555</name>
</gene>
<dbReference type="PRINTS" id="PR00193">
    <property type="entry name" value="MYOSINHEAVY"/>
</dbReference>
<dbReference type="RefSeq" id="XP_002765212.1">
    <property type="nucleotide sequence ID" value="XM_002765166.1"/>
</dbReference>
<feature type="region of interest" description="Disordered" evidence="7">
    <location>
        <begin position="1405"/>
        <end position="1438"/>
    </location>
</feature>
<dbReference type="GO" id="GO:0016459">
    <property type="term" value="C:myosin complex"/>
    <property type="evidence" value="ECO:0007669"/>
    <property type="project" value="UniProtKB-KW"/>
</dbReference>
<evidence type="ECO:0000256" key="6">
    <source>
        <dbReference type="PROSITE-ProRule" id="PRU00782"/>
    </source>
</evidence>
<organism evidence="10">
    <name type="scientific">Perkinsus marinus (strain ATCC 50983 / TXsc)</name>
    <dbReference type="NCBI Taxonomy" id="423536"/>
    <lineage>
        <taxon>Eukaryota</taxon>
        <taxon>Sar</taxon>
        <taxon>Alveolata</taxon>
        <taxon>Perkinsozoa</taxon>
        <taxon>Perkinsea</taxon>
        <taxon>Perkinsida</taxon>
        <taxon>Perkinsidae</taxon>
        <taxon>Perkinsus</taxon>
    </lineage>
</organism>
<dbReference type="SUPFAM" id="SSF52540">
    <property type="entry name" value="P-loop containing nucleoside triphosphate hydrolases"/>
    <property type="match status" value="1"/>
</dbReference>
<sequence length="1477" mass="166120">MGGTKIIPLNQIKIYDSTVEEVGGHSDVTMMTHIDEANILHNMEVRYGRDLVYTYVGSVLLAVNPYKRLGGEERMSEYWEKPPHTRPPHPYAIAEAAYRNFISTQQSQAILISGESGAGKTETAKIVASYLARKQTSDDIRYAELVQVLRANPILEAFGNARTVRNNNSSRFGKYSSLWYTKGGRLVCASLTPFLLESARVTSHATGERNYHVFYQLLAGCTEEQQEMLRLRGDDGRDYALTNQGGDSVVSNEQRDHDAAKFAELCESLTAVGLTKEDQNDIFSIVSALLLLGGVEFEEDKEEDEEEGNFFLASNLVANDFLLLDDAASLLGLDTMLLNKTLLYVMLEWRPSYVTSFHLRYRRMKLNNAASSYQVARTPEQVTQSLNTLIRIIYARLFERIVKKVNMLMGYNDGSNDMERLYNHIGILDIYGFESLEKNSYEQLLINLTNERLQQFFVSKVLDREQQAYEAEGIQWESVPLPDATPTVRVIHGALSILDDCCLRASRGMPEDDDKYVGEVQQRFFDGSAGCKLKPPKPQRAPPNRGFRKGMKIERAKITSGFIIDHYAGEVTYTVSGWMEKNNGRMVPEMESLILGSSNAWARELGDQEGCSMQCEKFKSVRKHFTDELEKMLKMLDKTGLHYIRCFNPNSQQMPDHFDRRYVLSQVIQCGTVELVNMMHYGYPNRLPIKDLVNRYRHMMPKRFHAMDDRSFILALLHGLGMPSTEFSVGLTRVFLRARQLEFLEKLKGSGEAQVDVNIIKEVLARVARQRFKSAIHVVIICQRLPKILKASKRLRTLAILADKIWLVYRIKRATCRLLAAARKVIDERNKENQRLEEMRIQAALKMQEEEEAARKEEERLRKVEEESRRKLEERRKREEEVAAARQRSEKRKLESGDGGSSMKDGRFVSPSPVLPSRKLQFEGKGPVSSPCDLSFKSPANGGSVERQSIYHSVINQSPGGTPDWMKVGEMARHERRHIGSALDASALCDDLYNDRSQPVRFPFVIVTPDELSDQQPFCPIPRVFLTINNFVEGKRMSEKKWGVGGSSVVRSNGVVETALFFDAERRRLVAADIRMRPNRVQLPVCGTGSRREVPLMASRAYVVDPINSTVVGEGETADEPVEAICQHPNKLDIFATTNGKDVVGIAIILHILNASSCEVVWCWHGDQPGGWAGGLVDMNTILEAKCVISDMLGGAAACIRLMTFLPHGNRVLLVSVVEVRNSIGEGGALRHIIRLDEVLPQRSAQQGNHYRTRRHHDSVELETPAVRVAVAATVGMEEFVMNSGESKQSLVNPFRVLTAGLSGRTVLVGGRNVLQLFEVVEQSMGDGGSENKREERRIRCDGLPADPSGAGGTVDEEIPRRFDDDRSLSGHFLIGAGGVFGGIFTTSSWGFAVRSIVCPWKETRRLTPTGSRPSKRATGPGLHPPREREGDNEAMKAARRRTDRQAAVFYMLCNAGVVRQYNELSQERKWKLSGEE</sequence>
<dbReference type="Gene3D" id="1.20.5.4820">
    <property type="match status" value="1"/>
</dbReference>
<reference evidence="9 10" key="1">
    <citation type="submission" date="2008-07" db="EMBL/GenBank/DDBJ databases">
        <authorList>
            <person name="El-Sayed N."/>
            <person name="Caler E."/>
            <person name="Inman J."/>
            <person name="Amedeo P."/>
            <person name="Hass B."/>
            <person name="Wortman J."/>
        </authorList>
    </citation>
    <scope>NUCLEOTIDE SEQUENCE [LARGE SCALE GENOMIC DNA]</scope>
    <source>
        <strain evidence="10">ATCC 50983 / TXsc</strain>
    </source>
</reference>
<keyword evidence="3 6" id="KW-0518">Myosin</keyword>
<proteinExistence type="inferred from homology"/>
<dbReference type="GO" id="GO:0005737">
    <property type="term" value="C:cytoplasm"/>
    <property type="evidence" value="ECO:0007669"/>
    <property type="project" value="TreeGrafter"/>
</dbReference>
<evidence type="ECO:0000313" key="9">
    <source>
        <dbReference type="EMBL" id="EEQ97929.1"/>
    </source>
</evidence>
<dbReference type="Gene3D" id="1.10.10.820">
    <property type="match status" value="1"/>
</dbReference>
<dbReference type="GO" id="GO:0051015">
    <property type="term" value="F:actin filament binding"/>
    <property type="evidence" value="ECO:0007669"/>
    <property type="project" value="TreeGrafter"/>
</dbReference>
<dbReference type="OrthoDB" id="312459at2759"/>
<dbReference type="GO" id="GO:0007015">
    <property type="term" value="P:actin filament organization"/>
    <property type="evidence" value="ECO:0007669"/>
    <property type="project" value="TreeGrafter"/>
</dbReference>
<dbReference type="Gene3D" id="1.20.120.720">
    <property type="entry name" value="Myosin VI head, motor domain, U50 subdomain"/>
    <property type="match status" value="1"/>
</dbReference>
<name>C5LZD5_PERM5</name>
<dbReference type="SMART" id="SM00242">
    <property type="entry name" value="MYSc"/>
    <property type="match status" value="1"/>
</dbReference>
<dbReference type="PANTHER" id="PTHR13140:SF706">
    <property type="entry name" value="DILUTE CLASS UNCONVENTIONAL MYOSIN, ISOFORM C"/>
    <property type="match status" value="1"/>
</dbReference>
<feature type="region of interest" description="Disordered" evidence="7">
    <location>
        <begin position="854"/>
        <end position="931"/>
    </location>
</feature>
<dbReference type="GO" id="GO:0000146">
    <property type="term" value="F:microfilament motor activity"/>
    <property type="evidence" value="ECO:0007669"/>
    <property type="project" value="TreeGrafter"/>
</dbReference>
<dbReference type="EMBL" id="GG686856">
    <property type="protein sequence ID" value="EEQ97929.1"/>
    <property type="molecule type" value="Genomic_DNA"/>
</dbReference>
<evidence type="ECO:0000256" key="3">
    <source>
        <dbReference type="ARBA" id="ARBA00023123"/>
    </source>
</evidence>
<protein>
    <submittedName>
        <fullName evidence="9">Unconventional myosin PfM-B, putative</fullName>
    </submittedName>
</protein>
<feature type="compositionally biased region" description="Basic and acidic residues" evidence="7">
    <location>
        <begin position="1425"/>
        <end position="1437"/>
    </location>
</feature>
<evidence type="ECO:0000313" key="10">
    <source>
        <dbReference type="Proteomes" id="UP000007800"/>
    </source>
</evidence>
<keyword evidence="4 6" id="KW-0505">Motor protein</keyword>
<feature type="binding site" evidence="6">
    <location>
        <begin position="114"/>
        <end position="121"/>
    </location>
    <ligand>
        <name>ATP</name>
        <dbReference type="ChEBI" id="CHEBI:30616"/>
    </ligand>
</feature>
<feature type="region of interest" description="Actin-binding" evidence="6">
    <location>
        <begin position="629"/>
        <end position="651"/>
    </location>
</feature>
<evidence type="ECO:0000256" key="7">
    <source>
        <dbReference type="SAM" id="MobiDB-lite"/>
    </source>
</evidence>
<comment type="similarity">
    <text evidence="6">Belongs to the TRAFAC class myosin-kinesin ATPase superfamily. Myosin family.</text>
</comment>
<evidence type="ECO:0000256" key="4">
    <source>
        <dbReference type="ARBA" id="ARBA00023175"/>
    </source>
</evidence>
<dbReference type="InParanoid" id="C5LZD5"/>
<dbReference type="Pfam" id="PF00063">
    <property type="entry name" value="Myosin_head"/>
    <property type="match status" value="1"/>
</dbReference>
<evidence type="ECO:0000256" key="5">
    <source>
        <dbReference type="ARBA" id="ARBA00023203"/>
    </source>
</evidence>
<keyword evidence="2 6" id="KW-0067">ATP-binding</keyword>
<dbReference type="Gene3D" id="3.40.850.10">
    <property type="entry name" value="Kinesin motor domain"/>
    <property type="match status" value="1"/>
</dbReference>
<keyword evidence="5 6" id="KW-0009">Actin-binding</keyword>
<dbReference type="InterPro" id="IPR001609">
    <property type="entry name" value="Myosin_head_motor_dom-like"/>
</dbReference>
<dbReference type="Proteomes" id="UP000007800">
    <property type="component" value="Unassembled WGS sequence"/>
</dbReference>
<feature type="compositionally biased region" description="Basic and acidic residues" evidence="7">
    <location>
        <begin position="854"/>
        <end position="883"/>
    </location>
</feature>
<dbReference type="PROSITE" id="PS51456">
    <property type="entry name" value="MYOSIN_MOTOR"/>
    <property type="match status" value="1"/>
</dbReference>
<evidence type="ECO:0000259" key="8">
    <source>
        <dbReference type="PROSITE" id="PS51456"/>
    </source>
</evidence>
<keyword evidence="10" id="KW-1185">Reference proteome</keyword>
<evidence type="ECO:0000256" key="2">
    <source>
        <dbReference type="ARBA" id="ARBA00022840"/>
    </source>
</evidence>
<dbReference type="GO" id="GO:0016020">
    <property type="term" value="C:membrane"/>
    <property type="evidence" value="ECO:0007669"/>
    <property type="project" value="TreeGrafter"/>
</dbReference>
<evidence type="ECO:0000256" key="1">
    <source>
        <dbReference type="ARBA" id="ARBA00022741"/>
    </source>
</evidence>
<dbReference type="GO" id="GO:0005524">
    <property type="term" value="F:ATP binding"/>
    <property type="evidence" value="ECO:0007669"/>
    <property type="project" value="UniProtKB-UniRule"/>
</dbReference>
<dbReference type="FunCoup" id="C5LZD5">
    <property type="interactions" value="2"/>
</dbReference>
<dbReference type="PANTHER" id="PTHR13140">
    <property type="entry name" value="MYOSIN"/>
    <property type="match status" value="1"/>
</dbReference>
<feature type="domain" description="Myosin motor" evidence="8">
    <location>
        <begin position="23"/>
        <end position="749"/>
    </location>
</feature>
<dbReference type="InterPro" id="IPR036961">
    <property type="entry name" value="Kinesin_motor_dom_sf"/>
</dbReference>
<dbReference type="Gene3D" id="1.20.58.530">
    <property type="match status" value="1"/>
</dbReference>
<dbReference type="GeneID" id="9037743"/>
<dbReference type="CDD" id="cd00124">
    <property type="entry name" value="MYSc"/>
    <property type="match status" value="1"/>
</dbReference>
<dbReference type="InterPro" id="IPR027417">
    <property type="entry name" value="P-loop_NTPase"/>
</dbReference>
<accession>C5LZD5</accession>
<keyword evidence="1 6" id="KW-0547">Nucleotide-binding</keyword>